<evidence type="ECO:0000259" key="5">
    <source>
        <dbReference type="PROSITE" id="PS50110"/>
    </source>
</evidence>
<dbReference type="PANTHER" id="PTHR44591:SF3">
    <property type="entry name" value="RESPONSE REGULATORY DOMAIN-CONTAINING PROTEIN"/>
    <property type="match status" value="1"/>
</dbReference>
<evidence type="ECO:0000256" key="2">
    <source>
        <dbReference type="ARBA" id="ARBA00023015"/>
    </source>
</evidence>
<dbReference type="STRING" id="1566387.QV13_14660"/>
<dbReference type="OrthoDB" id="9784719at2"/>
<gene>
    <name evidence="6" type="ORF">QV13_14660</name>
</gene>
<evidence type="ECO:0000256" key="3">
    <source>
        <dbReference type="ARBA" id="ARBA00023163"/>
    </source>
</evidence>
<keyword evidence="2" id="KW-0805">Transcription regulation</keyword>
<dbReference type="SUPFAM" id="SSF52172">
    <property type="entry name" value="CheY-like"/>
    <property type="match status" value="1"/>
</dbReference>
<evidence type="ECO:0000313" key="7">
    <source>
        <dbReference type="Proteomes" id="UP000094412"/>
    </source>
</evidence>
<comment type="caution">
    <text evidence="6">The sequence shown here is derived from an EMBL/GenBank/DDBJ whole genome shotgun (WGS) entry which is preliminary data.</text>
</comment>
<organism evidence="6 7">
    <name type="scientific">Mesorhizobium hungaricum</name>
    <dbReference type="NCBI Taxonomy" id="1566387"/>
    <lineage>
        <taxon>Bacteria</taxon>
        <taxon>Pseudomonadati</taxon>
        <taxon>Pseudomonadota</taxon>
        <taxon>Alphaproteobacteria</taxon>
        <taxon>Hyphomicrobiales</taxon>
        <taxon>Phyllobacteriaceae</taxon>
        <taxon>Mesorhizobium</taxon>
    </lineage>
</organism>
<proteinExistence type="predicted"/>
<dbReference type="InterPro" id="IPR011006">
    <property type="entry name" value="CheY-like_superfamily"/>
</dbReference>
<keyword evidence="3" id="KW-0804">Transcription</keyword>
<feature type="domain" description="Response regulatory" evidence="5">
    <location>
        <begin position="14"/>
        <end position="124"/>
    </location>
</feature>
<dbReference type="InterPro" id="IPR050595">
    <property type="entry name" value="Bact_response_regulator"/>
</dbReference>
<dbReference type="RefSeq" id="WP_065997961.1">
    <property type="nucleotide sequence ID" value="NZ_MDEO01000033.1"/>
</dbReference>
<dbReference type="AlphaFoldDB" id="A0A1C2DMX4"/>
<feature type="modified residue" description="4-aspartylphosphate" evidence="4">
    <location>
        <position position="64"/>
    </location>
</feature>
<reference evidence="6 7" key="1">
    <citation type="submission" date="2016-08" db="EMBL/GenBank/DDBJ databases">
        <title>Whole genome sequence of Mesorhizobium sp. strain UASWS1009 isolated from industrial sewage.</title>
        <authorList>
            <person name="Crovadore J."/>
            <person name="Calmin G."/>
            <person name="Chablais R."/>
            <person name="Cochard B."/>
            <person name="Lefort F."/>
        </authorList>
    </citation>
    <scope>NUCLEOTIDE SEQUENCE [LARGE SCALE GENOMIC DNA]</scope>
    <source>
        <strain evidence="6 7">UASWS1009</strain>
    </source>
</reference>
<keyword evidence="1 4" id="KW-0597">Phosphoprotein</keyword>
<evidence type="ECO:0000256" key="4">
    <source>
        <dbReference type="PROSITE-ProRule" id="PRU00169"/>
    </source>
</evidence>
<evidence type="ECO:0000313" key="6">
    <source>
        <dbReference type="EMBL" id="OCX16114.1"/>
    </source>
</evidence>
<dbReference type="GO" id="GO:0000160">
    <property type="term" value="P:phosphorelay signal transduction system"/>
    <property type="evidence" value="ECO:0007669"/>
    <property type="project" value="InterPro"/>
</dbReference>
<dbReference type="Gene3D" id="3.40.50.2300">
    <property type="match status" value="1"/>
</dbReference>
<accession>A0A1C2DMX4</accession>
<dbReference type="SMART" id="SM00448">
    <property type="entry name" value="REC"/>
    <property type="match status" value="1"/>
</dbReference>
<dbReference type="Pfam" id="PF00072">
    <property type="entry name" value="Response_reg"/>
    <property type="match status" value="1"/>
</dbReference>
<protein>
    <recommendedName>
        <fullName evidence="5">Response regulatory domain-containing protein</fullName>
    </recommendedName>
</protein>
<name>A0A1C2DMX4_9HYPH</name>
<dbReference type="InterPro" id="IPR001789">
    <property type="entry name" value="Sig_transdc_resp-reg_receiver"/>
</dbReference>
<dbReference type="EMBL" id="MDEO01000033">
    <property type="protein sequence ID" value="OCX16114.1"/>
    <property type="molecule type" value="Genomic_DNA"/>
</dbReference>
<dbReference type="PROSITE" id="PS50110">
    <property type="entry name" value="RESPONSE_REGULATORY"/>
    <property type="match status" value="1"/>
</dbReference>
<keyword evidence="7" id="KW-1185">Reference proteome</keyword>
<evidence type="ECO:0000256" key="1">
    <source>
        <dbReference type="ARBA" id="ARBA00022553"/>
    </source>
</evidence>
<dbReference type="Proteomes" id="UP000094412">
    <property type="component" value="Unassembled WGS sequence"/>
</dbReference>
<sequence length="138" mass="14909">MILPASDSEEERTSILVVEDEILVRYVICDYLRDCGFHVIEAGTADEALECLRSHKDVGVVFSDVRMPGSLDGIGLSQRVRLLYPHIPVILTSGHLLPGETDGTPLMTKPYVLGEVAQKIRAILDGGGDSSTSNSEAV</sequence>
<dbReference type="PANTHER" id="PTHR44591">
    <property type="entry name" value="STRESS RESPONSE REGULATOR PROTEIN 1"/>
    <property type="match status" value="1"/>
</dbReference>